<evidence type="ECO:0000313" key="15">
    <source>
        <dbReference type="Proteomes" id="UP001366503"/>
    </source>
</evidence>
<name>A0ABU8KKM9_9HYPH</name>
<dbReference type="EC" id="2.7.13.3" evidence="2"/>
<evidence type="ECO:0000313" key="14">
    <source>
        <dbReference type="EMBL" id="MEI9405670.1"/>
    </source>
</evidence>
<dbReference type="Pfam" id="PF07536">
    <property type="entry name" value="HWE_HK"/>
    <property type="match status" value="1"/>
</dbReference>
<keyword evidence="3" id="KW-0600">Photoreceptor protein</keyword>
<dbReference type="InterPro" id="IPR001610">
    <property type="entry name" value="PAC"/>
</dbReference>
<dbReference type="CDD" id="cd18774">
    <property type="entry name" value="PDC2_HK_sensor"/>
    <property type="match status" value="1"/>
</dbReference>
<dbReference type="Pfam" id="PF08448">
    <property type="entry name" value="PAS_4"/>
    <property type="match status" value="1"/>
</dbReference>
<gene>
    <name evidence="14" type="ORF">O7A05_26395</name>
</gene>
<feature type="domain" description="PAC" evidence="13">
    <location>
        <begin position="409"/>
        <end position="461"/>
    </location>
</feature>
<dbReference type="InterPro" id="IPR013656">
    <property type="entry name" value="PAS_4"/>
</dbReference>
<reference evidence="14 15" key="1">
    <citation type="submission" date="2022-12" db="EMBL/GenBank/DDBJ databases">
        <authorList>
            <person name="Muema E."/>
        </authorList>
    </citation>
    <scope>NUCLEOTIDE SEQUENCE [LARGE SCALE GENOMIC DNA]</scope>
    <source>
        <strain evidence="15">1330</strain>
    </source>
</reference>
<dbReference type="SMART" id="SM00086">
    <property type="entry name" value="PAC"/>
    <property type="match status" value="1"/>
</dbReference>
<evidence type="ECO:0000256" key="3">
    <source>
        <dbReference type="ARBA" id="ARBA00022543"/>
    </source>
</evidence>
<evidence type="ECO:0000256" key="6">
    <source>
        <dbReference type="ARBA" id="ARBA00022679"/>
    </source>
</evidence>
<dbReference type="SUPFAM" id="SSF55785">
    <property type="entry name" value="PYP-like sensor domain (PAS domain)"/>
    <property type="match status" value="1"/>
</dbReference>
<dbReference type="PANTHER" id="PTHR41523">
    <property type="entry name" value="TWO-COMPONENT SYSTEM SENSOR PROTEIN"/>
    <property type="match status" value="1"/>
</dbReference>
<keyword evidence="6" id="KW-0808">Transferase</keyword>
<evidence type="ECO:0000256" key="1">
    <source>
        <dbReference type="ARBA" id="ARBA00000085"/>
    </source>
</evidence>
<evidence type="ECO:0000256" key="9">
    <source>
        <dbReference type="ARBA" id="ARBA00022777"/>
    </source>
</evidence>
<evidence type="ECO:0000256" key="10">
    <source>
        <dbReference type="ARBA" id="ARBA00022840"/>
    </source>
</evidence>
<dbReference type="Gene3D" id="3.30.565.10">
    <property type="entry name" value="Histidine kinase-like ATPase, C-terminal domain"/>
    <property type="match status" value="1"/>
</dbReference>
<keyword evidence="8" id="KW-0547">Nucleotide-binding</keyword>
<comment type="caution">
    <text evidence="14">The sequence shown here is derived from an EMBL/GenBank/DDBJ whole genome shotgun (WGS) entry which is preliminary data.</text>
</comment>
<evidence type="ECO:0000256" key="5">
    <source>
        <dbReference type="ARBA" id="ARBA00022606"/>
    </source>
</evidence>
<evidence type="ECO:0000256" key="8">
    <source>
        <dbReference type="ARBA" id="ARBA00022741"/>
    </source>
</evidence>
<sequence>MLPVWLFAAYLLVTYALHERSRIEQEALWTARQVSLVVEGELSNLKTVLDGLSRSPALANGDLLAFGAEARRLVQGTDEVITLRNLDGRQLASTGPELASDMSLTTPLTVDEREQLKLAGILFGNVFAGHRANEYRVAVTAQVSGFSGEPLFLSESFPTERIRLAMLPAVPEGWTVGVGDREGKYVARSKMHDQVAGRPGLPEYVAKVVGRSGTFQSQNFEGNRLLAGYYRSPYSGWFYTANIPLSQVQAPLWWSFAQIGGIGLSALLFSLALAYFVGRRFTKATAELVGRADALGSGRAVEPILTSVAEFDTIGQAMITAERAIAERTRELETVLETVPAAVWFTYDPQARQVIRNRFAAELMGLSPQPHRPFGKPDLVIDTLAYKNGQTISREDRPLSRAMRGEETTNEEFAYTLPSGAQRYLLSSARPIRSSEGSVVGAVQISLDISDRKRGEEQRQLLVNELNHRVKNTLAVVQAIAAQTMRNASSLAQAGQVLSSRLVSLAKAHDILTRENWSGADLSALIAAAVEPHASLDRFDLSGEQVWLPPNIALSFALALHELTTNAIKYGSLSNATGSIAIDWKLQGAGGDRVLELDWREKGGPPVTPGKSGFGTQLLQRVFEGKNAGGVKITYGRAGLHCAFRVNLSEER</sequence>
<proteinExistence type="predicted"/>
<keyword evidence="12" id="KW-0675">Receptor</keyword>
<keyword evidence="7" id="KW-0677">Repeat</keyword>
<accession>A0ABU8KKM9</accession>
<keyword evidence="9" id="KW-0418">Kinase</keyword>
<dbReference type="InterPro" id="IPR036890">
    <property type="entry name" value="HATPase_C_sf"/>
</dbReference>
<dbReference type="InterPro" id="IPR011102">
    <property type="entry name" value="Sig_transdc_His_kinase_HWE"/>
</dbReference>
<evidence type="ECO:0000256" key="12">
    <source>
        <dbReference type="ARBA" id="ARBA00023170"/>
    </source>
</evidence>
<dbReference type="EMBL" id="JAPYKO010000024">
    <property type="protein sequence ID" value="MEI9405670.1"/>
    <property type="molecule type" value="Genomic_DNA"/>
</dbReference>
<dbReference type="SMART" id="SM00911">
    <property type="entry name" value="HWE_HK"/>
    <property type="match status" value="1"/>
</dbReference>
<evidence type="ECO:0000256" key="7">
    <source>
        <dbReference type="ARBA" id="ARBA00022737"/>
    </source>
</evidence>
<dbReference type="PROSITE" id="PS50113">
    <property type="entry name" value="PAC"/>
    <property type="match status" value="1"/>
</dbReference>
<keyword evidence="5" id="KW-0716">Sensory transduction</keyword>
<dbReference type="Gene3D" id="3.30.450.20">
    <property type="entry name" value="PAS domain"/>
    <property type="match status" value="1"/>
</dbReference>
<evidence type="ECO:0000256" key="4">
    <source>
        <dbReference type="ARBA" id="ARBA00022553"/>
    </source>
</evidence>
<organism evidence="14 15">
    <name type="scientific">Mesorhizobium argentiipisi</name>
    <dbReference type="NCBI Taxonomy" id="3015175"/>
    <lineage>
        <taxon>Bacteria</taxon>
        <taxon>Pseudomonadati</taxon>
        <taxon>Pseudomonadota</taxon>
        <taxon>Alphaproteobacteria</taxon>
        <taxon>Hyphomicrobiales</taxon>
        <taxon>Phyllobacteriaceae</taxon>
        <taxon>Mesorhizobium</taxon>
    </lineage>
</organism>
<evidence type="ECO:0000256" key="11">
    <source>
        <dbReference type="ARBA" id="ARBA00022991"/>
    </source>
</evidence>
<evidence type="ECO:0000256" key="2">
    <source>
        <dbReference type="ARBA" id="ARBA00012438"/>
    </source>
</evidence>
<dbReference type="PANTHER" id="PTHR41523:SF7">
    <property type="entry name" value="HISTIDINE KINASE"/>
    <property type="match status" value="1"/>
</dbReference>
<keyword evidence="4" id="KW-0597">Phosphoprotein</keyword>
<protein>
    <recommendedName>
        <fullName evidence="2">histidine kinase</fullName>
        <ecNumber evidence="2">2.7.13.3</ecNumber>
    </recommendedName>
</protein>
<dbReference type="RefSeq" id="WP_337095904.1">
    <property type="nucleotide sequence ID" value="NZ_JAPYKO010000024.1"/>
</dbReference>
<evidence type="ECO:0000259" key="13">
    <source>
        <dbReference type="PROSITE" id="PS50113"/>
    </source>
</evidence>
<dbReference type="InterPro" id="IPR000700">
    <property type="entry name" value="PAS-assoc_C"/>
</dbReference>
<keyword evidence="15" id="KW-1185">Reference proteome</keyword>
<keyword evidence="11" id="KW-0157">Chromophore</keyword>
<dbReference type="InterPro" id="IPR035965">
    <property type="entry name" value="PAS-like_dom_sf"/>
</dbReference>
<dbReference type="Proteomes" id="UP001366503">
    <property type="component" value="Unassembled WGS sequence"/>
</dbReference>
<keyword evidence="10" id="KW-0067">ATP-binding</keyword>
<comment type="catalytic activity">
    <reaction evidence="1">
        <text>ATP + protein L-histidine = ADP + protein N-phospho-L-histidine.</text>
        <dbReference type="EC" id="2.7.13.3"/>
    </reaction>
</comment>